<dbReference type="InterPro" id="IPR013325">
    <property type="entry name" value="RNA_pol_sigma_r2"/>
</dbReference>
<dbReference type="Pfam" id="PF04542">
    <property type="entry name" value="Sigma70_r2"/>
    <property type="match status" value="1"/>
</dbReference>
<dbReference type="SUPFAM" id="SSF88946">
    <property type="entry name" value="Sigma2 domain of RNA polymerase sigma factors"/>
    <property type="match status" value="1"/>
</dbReference>
<dbReference type="GO" id="GO:0006352">
    <property type="term" value="P:DNA-templated transcription initiation"/>
    <property type="evidence" value="ECO:0007669"/>
    <property type="project" value="InterPro"/>
</dbReference>
<dbReference type="GO" id="GO:0016987">
    <property type="term" value="F:sigma factor activity"/>
    <property type="evidence" value="ECO:0007669"/>
    <property type="project" value="UniProtKB-KW"/>
</dbReference>
<dbReference type="PANTHER" id="PTHR43133">
    <property type="entry name" value="RNA POLYMERASE ECF-TYPE SIGMA FACTO"/>
    <property type="match status" value="1"/>
</dbReference>
<dbReference type="InterPro" id="IPR039425">
    <property type="entry name" value="RNA_pol_sigma-70-like"/>
</dbReference>
<dbReference type="InterPro" id="IPR007627">
    <property type="entry name" value="RNA_pol_sigma70_r2"/>
</dbReference>
<dbReference type="EMBL" id="CP121195">
    <property type="protein sequence ID" value="XBH12969.1"/>
    <property type="molecule type" value="Genomic_DNA"/>
</dbReference>
<name>A0AAU7D6N4_9BACT</name>
<reference evidence="6" key="1">
    <citation type="submission" date="2023-03" db="EMBL/GenBank/DDBJ databases">
        <title>Edaphobacter sp.</title>
        <authorList>
            <person name="Huber K.J."/>
            <person name="Papendorf J."/>
            <person name="Pilke C."/>
            <person name="Bunk B."/>
            <person name="Sproeer C."/>
            <person name="Pester M."/>
        </authorList>
    </citation>
    <scope>NUCLEOTIDE SEQUENCE</scope>
    <source>
        <strain evidence="6">DSM 109920</strain>
    </source>
</reference>
<proteinExistence type="predicted"/>
<dbReference type="PANTHER" id="PTHR43133:SF51">
    <property type="entry name" value="RNA POLYMERASE SIGMA FACTOR"/>
    <property type="match status" value="1"/>
</dbReference>
<dbReference type="Gene3D" id="1.10.1740.10">
    <property type="match status" value="1"/>
</dbReference>
<protein>
    <submittedName>
        <fullName evidence="6">Sigma factor</fullName>
    </submittedName>
</protein>
<gene>
    <name evidence="6" type="ORF">P8936_14915</name>
</gene>
<evidence type="ECO:0000259" key="5">
    <source>
        <dbReference type="Pfam" id="PF04542"/>
    </source>
</evidence>
<evidence type="ECO:0000256" key="4">
    <source>
        <dbReference type="SAM" id="MobiDB-lite"/>
    </source>
</evidence>
<organism evidence="6">
    <name type="scientific">Edaphobacter paludis</name>
    <dbReference type="NCBI Taxonomy" id="3035702"/>
    <lineage>
        <taxon>Bacteria</taxon>
        <taxon>Pseudomonadati</taxon>
        <taxon>Acidobacteriota</taxon>
        <taxon>Terriglobia</taxon>
        <taxon>Terriglobales</taxon>
        <taxon>Acidobacteriaceae</taxon>
        <taxon>Edaphobacter</taxon>
    </lineage>
</organism>
<evidence type="ECO:0000313" key="6">
    <source>
        <dbReference type="EMBL" id="XBH12969.1"/>
    </source>
</evidence>
<keyword evidence="3" id="KW-0804">Transcription</keyword>
<dbReference type="AlphaFoldDB" id="A0AAU7D6N4"/>
<keyword evidence="2" id="KW-0731">Sigma factor</keyword>
<sequence>MTRQDDSTSHIIDPPQISHGQNQVDATKSCVLLETQRLVVAAQSGSQAAFSELFSRYSQRMYRTVFAITKNAADAEDAMQESFLRAFTAINRFEGRAMF</sequence>
<evidence type="ECO:0000256" key="3">
    <source>
        <dbReference type="ARBA" id="ARBA00023163"/>
    </source>
</evidence>
<accession>A0AAU7D6N4</accession>
<keyword evidence="1" id="KW-0805">Transcription regulation</keyword>
<feature type="region of interest" description="Disordered" evidence="4">
    <location>
        <begin position="1"/>
        <end position="21"/>
    </location>
</feature>
<evidence type="ECO:0000256" key="2">
    <source>
        <dbReference type="ARBA" id="ARBA00023082"/>
    </source>
</evidence>
<evidence type="ECO:0000256" key="1">
    <source>
        <dbReference type="ARBA" id="ARBA00023015"/>
    </source>
</evidence>
<dbReference type="RefSeq" id="WP_348269628.1">
    <property type="nucleotide sequence ID" value="NZ_CP121195.1"/>
</dbReference>
<feature type="domain" description="RNA polymerase sigma-70 region 2" evidence="5">
    <location>
        <begin position="53"/>
        <end position="97"/>
    </location>
</feature>